<dbReference type="HOGENOM" id="CLU_316725_0_0_1"/>
<dbReference type="GeneID" id="6751979"/>
<evidence type="ECO:0000313" key="4">
    <source>
        <dbReference type="Proteomes" id="UP000009022"/>
    </source>
</evidence>
<dbReference type="Pfam" id="PF26017">
    <property type="entry name" value="BACK_BTBD8"/>
    <property type="match status" value="1"/>
</dbReference>
<protein>
    <recommendedName>
        <fullName evidence="2">BTB domain-containing protein</fullName>
    </recommendedName>
</protein>
<reference evidence="3 4" key="1">
    <citation type="journal article" date="2008" name="Nature">
        <title>The Trichoplax genome and the nature of placozoans.</title>
        <authorList>
            <person name="Srivastava M."/>
            <person name="Begovic E."/>
            <person name="Chapman J."/>
            <person name="Putnam N.H."/>
            <person name="Hellsten U."/>
            <person name="Kawashima T."/>
            <person name="Kuo A."/>
            <person name="Mitros T."/>
            <person name="Salamov A."/>
            <person name="Carpenter M.L."/>
            <person name="Signorovitch A.Y."/>
            <person name="Moreno M.A."/>
            <person name="Kamm K."/>
            <person name="Grimwood J."/>
            <person name="Schmutz J."/>
            <person name="Shapiro H."/>
            <person name="Grigoriev I.V."/>
            <person name="Buss L.W."/>
            <person name="Schierwater B."/>
            <person name="Dellaporta S.L."/>
            <person name="Rokhsar D.S."/>
        </authorList>
    </citation>
    <scope>NUCLEOTIDE SEQUENCE [LARGE SCALE GENOMIC DNA]</scope>
    <source>
        <strain evidence="3 4">Grell-BS-1999</strain>
    </source>
</reference>
<gene>
    <name evidence="3" type="ORF">TRIADDRAFT_54008</name>
</gene>
<keyword evidence="4" id="KW-1185">Reference proteome</keyword>
<dbReference type="PROSITE" id="PS50097">
    <property type="entry name" value="BTB"/>
    <property type="match status" value="2"/>
</dbReference>
<dbReference type="SMART" id="SM00225">
    <property type="entry name" value="BTB"/>
    <property type="match status" value="1"/>
</dbReference>
<proteinExistence type="predicted"/>
<organism evidence="3 4">
    <name type="scientific">Trichoplax adhaerens</name>
    <name type="common">Trichoplax reptans</name>
    <dbReference type="NCBI Taxonomy" id="10228"/>
    <lineage>
        <taxon>Eukaryota</taxon>
        <taxon>Metazoa</taxon>
        <taxon>Placozoa</taxon>
        <taxon>Uniplacotomia</taxon>
        <taxon>Trichoplacea</taxon>
        <taxon>Trichoplacidae</taxon>
        <taxon>Trichoplax</taxon>
    </lineage>
</organism>
<dbReference type="OrthoDB" id="409642at2759"/>
<dbReference type="Pfam" id="PF00651">
    <property type="entry name" value="BTB"/>
    <property type="match status" value="2"/>
</dbReference>
<dbReference type="CDD" id="cd18490">
    <property type="entry name" value="BACK_BTBD8"/>
    <property type="match status" value="1"/>
</dbReference>
<dbReference type="OMA" id="KWTENIR"/>
<dbReference type="InterPro" id="IPR043225">
    <property type="entry name" value="BACK_BTBD8"/>
</dbReference>
<dbReference type="InterPro" id="IPR011333">
    <property type="entry name" value="SKP1/BTB/POZ_sf"/>
</dbReference>
<feature type="domain" description="BTB" evidence="2">
    <location>
        <begin position="146"/>
        <end position="213"/>
    </location>
</feature>
<dbReference type="CTD" id="6751979"/>
<dbReference type="AlphaFoldDB" id="B3RQV1"/>
<sequence>MTNRHEPSYTDSLWSSNNCSDVIFQIAGNSIRAHTPILKARTPLFYDCYVKAATDKDYPIPIDNITVEQFNHFLRQVYLNDEACDIDQLEGEWLTGKVLTDKSDHENLVSNNDNCSNLIIDGYNITDAATSRLGKDLLNLFQDNLSDVTLIIDDVELKCHKCILCARSEYFNAMLSGSWTESNNNTIELHRVHPSAITALLYYIYGGIVELPSATDLTFLAPIADMYNLDGLKDVVSYTFMRDWCKFFDKVNNELTDNISRCLEIADTFGFEYLRESCMGWIIKNFNRVWCSKSFAKLPTEIQQDALKHMQELLALDSVTDILRGCDYLLVNMADGIKWTENIREITTTLQQSCLDFISARFRNLIHQLNFLSLFRGMGKSDKIVKNIFDNLAMQLTPDNVCSHFKAIEELRHQTKLEEWEEMDSITLIEDFHANLKRFINSNAGRVRTSPGWNSLSQKQQEELKQGLVIFENGGSRTSKIAIGKNNLAGNRSGNKSSIRSKNIAVTQQNHRLGQRGNNLNLMRPQRGTNHSNQGSSRLPVTATTSTAVNSIAGRSNNTMSQSRRVSNPCGWNSRSTRSTVDAKRDHYSSRTKATATVTVTCDASCLPKRNASKFNPTLQTRSGSIKLKQASLDSSKLQNLDVGHLDSKLNKNASKSANGTSRIPIRNKQTINYIGNVDNQRQGQVSRIPRNVALSRLSPSKCLLSRYPLFPSDSVKISSTIINHSNGGISASTVKMKTSSNPELAVTTYRPNMVSPDSMNEAKDPINSASVSTAVKNKLEMNISDAAMKLQITKNSEESSTENKQFFSEELSNSSMTIQPPVKAACSEENSYEDHTSLDISSDLCLELVADLNVRDFETPAQSLPDEIEKEITTTCTHSDEDVDINAMESSYDRASQELLDAFSEGNEQDPESRVYQNLQ</sequence>
<dbReference type="Gene3D" id="3.30.710.10">
    <property type="entry name" value="Potassium Channel Kv1.1, Chain A"/>
    <property type="match status" value="2"/>
</dbReference>
<dbReference type="InterPro" id="IPR000210">
    <property type="entry name" value="BTB/POZ_dom"/>
</dbReference>
<dbReference type="CDD" id="cd18285">
    <property type="entry name" value="BTB1_POZ_BTBD8"/>
    <property type="match status" value="1"/>
</dbReference>
<feature type="compositionally biased region" description="Polar residues" evidence="1">
    <location>
        <begin position="558"/>
        <end position="580"/>
    </location>
</feature>
<evidence type="ECO:0000313" key="3">
    <source>
        <dbReference type="EMBL" id="EDV26229.1"/>
    </source>
</evidence>
<dbReference type="PhylomeDB" id="B3RQV1"/>
<dbReference type="InterPro" id="IPR040121">
    <property type="entry name" value="BTBD8_BTB_POZ_1"/>
</dbReference>
<dbReference type="EMBL" id="DS985243">
    <property type="protein sequence ID" value="EDV26229.1"/>
    <property type="molecule type" value="Genomic_DNA"/>
</dbReference>
<dbReference type="PANTHER" id="PTHR22427:SF7">
    <property type="entry name" value="GH15728P"/>
    <property type="match status" value="1"/>
</dbReference>
<feature type="region of interest" description="Disordered" evidence="1">
    <location>
        <begin position="558"/>
        <end position="587"/>
    </location>
</feature>
<evidence type="ECO:0000259" key="2">
    <source>
        <dbReference type="PROSITE" id="PS50097"/>
    </source>
</evidence>
<dbReference type="CDD" id="cd18286">
    <property type="entry name" value="BTB2_POZ_BTBD8"/>
    <property type="match status" value="1"/>
</dbReference>
<dbReference type="Proteomes" id="UP000009022">
    <property type="component" value="Unassembled WGS sequence"/>
</dbReference>
<evidence type="ECO:0000256" key="1">
    <source>
        <dbReference type="SAM" id="MobiDB-lite"/>
    </source>
</evidence>
<dbReference type="RefSeq" id="XP_002110225.1">
    <property type="nucleotide sequence ID" value="XM_002110189.1"/>
</dbReference>
<dbReference type="InParanoid" id="B3RQV1"/>
<dbReference type="KEGG" id="tad:TRIADDRAFT_54008"/>
<feature type="region of interest" description="Disordered" evidence="1">
    <location>
        <begin position="516"/>
        <end position="539"/>
    </location>
</feature>
<dbReference type="PANTHER" id="PTHR22427">
    <property type="entry name" value="GH15728P"/>
    <property type="match status" value="1"/>
</dbReference>
<name>B3RQV1_TRIAD</name>
<accession>B3RQV1</accession>
<feature type="domain" description="BTB" evidence="2">
    <location>
        <begin position="20"/>
        <end position="78"/>
    </location>
</feature>
<dbReference type="SUPFAM" id="SSF54695">
    <property type="entry name" value="POZ domain"/>
    <property type="match status" value="2"/>
</dbReference>
<dbReference type="eggNOG" id="ENOG502QUK4">
    <property type="taxonomic scope" value="Eukaryota"/>
</dbReference>